<keyword evidence="8" id="KW-0676">Redox-active center</keyword>
<dbReference type="SUPFAM" id="SSF52833">
    <property type="entry name" value="Thioredoxin-like"/>
    <property type="match status" value="1"/>
</dbReference>
<evidence type="ECO:0000313" key="15">
    <source>
        <dbReference type="EMBL" id="PZQ12512.1"/>
    </source>
</evidence>
<dbReference type="GO" id="GO:0045454">
    <property type="term" value="P:cell redox homeostasis"/>
    <property type="evidence" value="ECO:0007669"/>
    <property type="project" value="TreeGrafter"/>
</dbReference>
<dbReference type="PROSITE" id="PS51352">
    <property type="entry name" value="THIOREDOXIN_2"/>
    <property type="match status" value="1"/>
</dbReference>
<sequence>MRSLILSAALLSVAWCGIAAPQASAAETATAGPQAGQAAPDFRLQDQKSRWHTLEQYRGHWLVLYFYPKDFTPGCTAQVCAFRDDIAQLRKAGADVLGVSLDDVASHAEFAEKHQVPFPLLADIDKSAARSYGVLADRMGMSYARRETFLIDPQGHVARRYVDVDPEQNVKDVLADLDSLKRGQATPSAG</sequence>
<reference evidence="15 16" key="1">
    <citation type="submission" date="2017-08" db="EMBL/GenBank/DDBJ databases">
        <title>Infants hospitalized years apart are colonized by the same room-sourced microbial strains.</title>
        <authorList>
            <person name="Brooks B."/>
            <person name="Olm M.R."/>
            <person name="Firek B.A."/>
            <person name="Baker R."/>
            <person name="Thomas B.C."/>
            <person name="Morowitz M.J."/>
            <person name="Banfield J.F."/>
        </authorList>
    </citation>
    <scope>NUCLEOTIDE SEQUENCE [LARGE SCALE GENOMIC DNA]</scope>
    <source>
        <strain evidence="15">S2_005_003_R2_42</strain>
    </source>
</reference>
<evidence type="ECO:0000256" key="13">
    <source>
        <dbReference type="SAM" id="SignalP"/>
    </source>
</evidence>
<comment type="subunit">
    <text evidence="2">Monomer.</text>
</comment>
<dbReference type="InterPro" id="IPR050924">
    <property type="entry name" value="Peroxiredoxin_BCP/PrxQ"/>
</dbReference>
<evidence type="ECO:0000256" key="6">
    <source>
        <dbReference type="ARBA" id="ARBA00023002"/>
    </source>
</evidence>
<accession>A0A2W5K5C9</accession>
<dbReference type="Gene3D" id="3.40.30.10">
    <property type="entry name" value="Glutaredoxin"/>
    <property type="match status" value="1"/>
</dbReference>
<keyword evidence="5" id="KW-0049">Antioxidant</keyword>
<comment type="function">
    <text evidence="1">Thiol-specific peroxidase that catalyzes the reduction of hydrogen peroxide and organic hydroperoxides to water and alcohols, respectively. Plays a role in cell protection against oxidative stress by detoxifying peroxides and as sensor of hydrogen peroxide-mediated signaling events.</text>
</comment>
<evidence type="ECO:0000256" key="8">
    <source>
        <dbReference type="ARBA" id="ARBA00023284"/>
    </source>
</evidence>
<feature type="chain" id="PRO_5016154829" description="thioredoxin-dependent peroxiredoxin" evidence="13">
    <location>
        <begin position="26"/>
        <end position="190"/>
    </location>
</feature>
<name>A0A2W5K5C9_9GAMM</name>
<comment type="caution">
    <text evidence="15">The sequence shown here is derived from an EMBL/GenBank/DDBJ whole genome shotgun (WGS) entry which is preliminary data.</text>
</comment>
<evidence type="ECO:0000256" key="4">
    <source>
        <dbReference type="ARBA" id="ARBA00022559"/>
    </source>
</evidence>
<dbReference type="GO" id="GO:0008379">
    <property type="term" value="F:thioredoxin peroxidase activity"/>
    <property type="evidence" value="ECO:0007669"/>
    <property type="project" value="TreeGrafter"/>
</dbReference>
<dbReference type="Pfam" id="PF00578">
    <property type="entry name" value="AhpC-TSA"/>
    <property type="match status" value="1"/>
</dbReference>
<evidence type="ECO:0000256" key="12">
    <source>
        <dbReference type="ARBA" id="ARBA00049091"/>
    </source>
</evidence>
<evidence type="ECO:0000256" key="11">
    <source>
        <dbReference type="ARBA" id="ARBA00042639"/>
    </source>
</evidence>
<dbReference type="FunFam" id="3.40.30.10:FF:000007">
    <property type="entry name" value="Thioredoxin-dependent thiol peroxidase"/>
    <property type="match status" value="1"/>
</dbReference>
<keyword evidence="4" id="KW-0575">Peroxidase</keyword>
<organism evidence="15 16">
    <name type="scientific">Rhodanobacter denitrificans</name>
    <dbReference type="NCBI Taxonomy" id="666685"/>
    <lineage>
        <taxon>Bacteria</taxon>
        <taxon>Pseudomonadati</taxon>
        <taxon>Pseudomonadota</taxon>
        <taxon>Gammaproteobacteria</taxon>
        <taxon>Lysobacterales</taxon>
        <taxon>Rhodanobacteraceae</taxon>
        <taxon>Rhodanobacter</taxon>
    </lineage>
</organism>
<gene>
    <name evidence="15" type="ORF">DI564_12755</name>
</gene>
<evidence type="ECO:0000256" key="10">
    <source>
        <dbReference type="ARBA" id="ARBA00038489"/>
    </source>
</evidence>
<evidence type="ECO:0000256" key="2">
    <source>
        <dbReference type="ARBA" id="ARBA00011245"/>
    </source>
</evidence>
<protein>
    <recommendedName>
        <fullName evidence="3">thioredoxin-dependent peroxiredoxin</fullName>
        <ecNumber evidence="3">1.11.1.24</ecNumber>
    </recommendedName>
    <alternativeName>
        <fullName evidence="9">Thioredoxin peroxidase</fullName>
    </alternativeName>
    <alternativeName>
        <fullName evidence="11">Thioredoxin-dependent peroxiredoxin Bcp</fullName>
    </alternativeName>
</protein>
<evidence type="ECO:0000313" key="16">
    <source>
        <dbReference type="Proteomes" id="UP000249046"/>
    </source>
</evidence>
<dbReference type="EMBL" id="QFPO01000012">
    <property type="protein sequence ID" value="PZQ12512.1"/>
    <property type="molecule type" value="Genomic_DNA"/>
</dbReference>
<comment type="similarity">
    <text evidence="10">Belongs to the peroxiredoxin family. BCP/PrxQ subfamily.</text>
</comment>
<dbReference type="InterPro" id="IPR000866">
    <property type="entry name" value="AhpC/TSA"/>
</dbReference>
<keyword evidence="13" id="KW-0732">Signal</keyword>
<feature type="signal peptide" evidence="13">
    <location>
        <begin position="1"/>
        <end position="25"/>
    </location>
</feature>
<evidence type="ECO:0000256" key="5">
    <source>
        <dbReference type="ARBA" id="ARBA00022862"/>
    </source>
</evidence>
<dbReference type="Proteomes" id="UP000249046">
    <property type="component" value="Unassembled WGS sequence"/>
</dbReference>
<dbReference type="PANTHER" id="PTHR42801:SF4">
    <property type="entry name" value="AHPC_TSA FAMILY PROTEIN"/>
    <property type="match status" value="1"/>
</dbReference>
<proteinExistence type="inferred from homology"/>
<comment type="catalytic activity">
    <reaction evidence="12">
        <text>a hydroperoxide + [thioredoxin]-dithiol = an alcohol + [thioredoxin]-disulfide + H2O</text>
        <dbReference type="Rhea" id="RHEA:62620"/>
        <dbReference type="Rhea" id="RHEA-COMP:10698"/>
        <dbReference type="Rhea" id="RHEA-COMP:10700"/>
        <dbReference type="ChEBI" id="CHEBI:15377"/>
        <dbReference type="ChEBI" id="CHEBI:29950"/>
        <dbReference type="ChEBI" id="CHEBI:30879"/>
        <dbReference type="ChEBI" id="CHEBI:35924"/>
        <dbReference type="ChEBI" id="CHEBI:50058"/>
        <dbReference type="EC" id="1.11.1.24"/>
    </reaction>
</comment>
<evidence type="ECO:0000256" key="1">
    <source>
        <dbReference type="ARBA" id="ARBA00003330"/>
    </source>
</evidence>
<dbReference type="GO" id="GO:0034599">
    <property type="term" value="P:cellular response to oxidative stress"/>
    <property type="evidence" value="ECO:0007669"/>
    <property type="project" value="TreeGrafter"/>
</dbReference>
<evidence type="ECO:0000259" key="14">
    <source>
        <dbReference type="PROSITE" id="PS51352"/>
    </source>
</evidence>
<keyword evidence="6" id="KW-0560">Oxidoreductase</keyword>
<dbReference type="GO" id="GO:0005737">
    <property type="term" value="C:cytoplasm"/>
    <property type="evidence" value="ECO:0007669"/>
    <property type="project" value="TreeGrafter"/>
</dbReference>
<dbReference type="InterPro" id="IPR013766">
    <property type="entry name" value="Thioredoxin_domain"/>
</dbReference>
<dbReference type="EC" id="1.11.1.24" evidence="3"/>
<dbReference type="PANTHER" id="PTHR42801">
    <property type="entry name" value="THIOREDOXIN-DEPENDENT PEROXIDE REDUCTASE"/>
    <property type="match status" value="1"/>
</dbReference>
<dbReference type="CDD" id="cd03017">
    <property type="entry name" value="PRX_BCP"/>
    <property type="match status" value="1"/>
</dbReference>
<feature type="domain" description="Thioredoxin" evidence="14">
    <location>
        <begin position="33"/>
        <end position="182"/>
    </location>
</feature>
<dbReference type="AlphaFoldDB" id="A0A2W5K5C9"/>
<keyword evidence="7" id="KW-1015">Disulfide bond</keyword>
<evidence type="ECO:0000256" key="7">
    <source>
        <dbReference type="ARBA" id="ARBA00023157"/>
    </source>
</evidence>
<evidence type="ECO:0000256" key="9">
    <source>
        <dbReference type="ARBA" id="ARBA00032824"/>
    </source>
</evidence>
<evidence type="ECO:0000256" key="3">
    <source>
        <dbReference type="ARBA" id="ARBA00013017"/>
    </source>
</evidence>
<dbReference type="InterPro" id="IPR036249">
    <property type="entry name" value="Thioredoxin-like_sf"/>
</dbReference>